<keyword evidence="1" id="KW-0472">Membrane</keyword>
<dbReference type="Gene3D" id="3.30.1380.10">
    <property type="match status" value="1"/>
</dbReference>
<gene>
    <name evidence="3" type="ORF">FYJ26_02795</name>
</gene>
<sequence>MANKSIRDLRRKKRREKKKRLKNKIIKVGIGIGLLTAAFNIDLNSDKTEIPIRRSVENRTAQANKKDEIEKKKETKTQIATPLGFEKVEVKDGLKIENDGYENVQKSFVRALNTQYCYQKPEDFTKTDQVIEKGDYVAYYGTENSFSKIKVGDNFYYVNRYGLSKLDEESQINVIKGIVFVNENNPLPKDFRPGLDATSKSALATMINNMQREGLDLRVASDYRLPETEEKLNNQDHVDKDLPFTSEHQTGTAFDFFTDEDNKYSEKFKDTDEYKWLKENAYKYGFIERYPKEKESITKHKERCWHFRYVGVENAKYMYDNNLSLEEYLKIK</sequence>
<evidence type="ECO:0000259" key="2">
    <source>
        <dbReference type="Pfam" id="PF02557"/>
    </source>
</evidence>
<evidence type="ECO:0000313" key="4">
    <source>
        <dbReference type="Proteomes" id="UP000441925"/>
    </source>
</evidence>
<dbReference type="AlphaFoldDB" id="A0A6N7VTE9"/>
<accession>A0A6N7VTE9</accession>
<keyword evidence="4" id="KW-1185">Reference proteome</keyword>
<dbReference type="InterPro" id="IPR052179">
    <property type="entry name" value="DD-CPase-like"/>
</dbReference>
<dbReference type="InterPro" id="IPR003709">
    <property type="entry name" value="VanY-like_core_dom"/>
</dbReference>
<organism evidence="3 4">
    <name type="scientific">Anaerococcus porci</name>
    <dbReference type="NCBI Taxonomy" id="2652269"/>
    <lineage>
        <taxon>Bacteria</taxon>
        <taxon>Bacillati</taxon>
        <taxon>Bacillota</taxon>
        <taxon>Tissierellia</taxon>
        <taxon>Tissierellales</taxon>
        <taxon>Peptoniphilaceae</taxon>
        <taxon>Anaerococcus</taxon>
    </lineage>
</organism>
<keyword evidence="1" id="KW-0812">Transmembrane</keyword>
<reference evidence="3 4" key="1">
    <citation type="submission" date="2019-08" db="EMBL/GenBank/DDBJ databases">
        <title>In-depth cultivation of the pig gut microbiome towards novel bacterial diversity and tailored functional studies.</title>
        <authorList>
            <person name="Wylensek D."/>
            <person name="Hitch T.C.A."/>
            <person name="Clavel T."/>
        </authorList>
    </citation>
    <scope>NUCLEOTIDE SEQUENCE [LARGE SCALE GENOMIC DNA]</scope>
    <source>
        <strain evidence="3 4">WCA-380-WT-2B</strain>
    </source>
</reference>
<feature type="transmembrane region" description="Helical" evidence="1">
    <location>
        <begin position="21"/>
        <end position="41"/>
    </location>
</feature>
<dbReference type="GO" id="GO:0008233">
    <property type="term" value="F:peptidase activity"/>
    <property type="evidence" value="ECO:0007669"/>
    <property type="project" value="InterPro"/>
</dbReference>
<dbReference type="SUPFAM" id="SSF55166">
    <property type="entry name" value="Hedgehog/DD-peptidase"/>
    <property type="match status" value="1"/>
</dbReference>
<keyword evidence="1" id="KW-1133">Transmembrane helix</keyword>
<dbReference type="Pfam" id="PF02557">
    <property type="entry name" value="VanY"/>
    <property type="match status" value="1"/>
</dbReference>
<comment type="caution">
    <text evidence="3">The sequence shown here is derived from an EMBL/GenBank/DDBJ whole genome shotgun (WGS) entry which is preliminary data.</text>
</comment>
<dbReference type="PANTHER" id="PTHR34385">
    <property type="entry name" value="D-ALANYL-D-ALANINE CARBOXYPEPTIDASE"/>
    <property type="match status" value="1"/>
</dbReference>
<dbReference type="PANTHER" id="PTHR34385:SF1">
    <property type="entry name" value="PEPTIDOGLYCAN L-ALANYL-D-GLUTAMATE ENDOPEPTIDASE CWLK"/>
    <property type="match status" value="1"/>
</dbReference>
<dbReference type="InterPro" id="IPR058193">
    <property type="entry name" value="VanY/YodJ_core_dom"/>
</dbReference>
<evidence type="ECO:0000256" key="1">
    <source>
        <dbReference type="SAM" id="Phobius"/>
    </source>
</evidence>
<protein>
    <submittedName>
        <fullName evidence="3">M15 family metallopeptidase</fullName>
    </submittedName>
</protein>
<dbReference type="GO" id="GO:0006508">
    <property type="term" value="P:proteolysis"/>
    <property type="evidence" value="ECO:0007669"/>
    <property type="project" value="InterPro"/>
</dbReference>
<dbReference type="RefSeq" id="WP_154539396.1">
    <property type="nucleotide sequence ID" value="NZ_VULQ01000002.1"/>
</dbReference>
<name>A0A6N7VTE9_9FIRM</name>
<dbReference type="Proteomes" id="UP000441925">
    <property type="component" value="Unassembled WGS sequence"/>
</dbReference>
<dbReference type="InterPro" id="IPR009045">
    <property type="entry name" value="Zn_M74/Hedgehog-like"/>
</dbReference>
<dbReference type="EMBL" id="VULQ01000002">
    <property type="protein sequence ID" value="MSS77353.1"/>
    <property type="molecule type" value="Genomic_DNA"/>
</dbReference>
<evidence type="ECO:0000313" key="3">
    <source>
        <dbReference type="EMBL" id="MSS77353.1"/>
    </source>
</evidence>
<dbReference type="CDD" id="cd14852">
    <property type="entry name" value="LD-carboxypeptidase"/>
    <property type="match status" value="1"/>
</dbReference>
<feature type="domain" description="D-alanyl-D-alanine carboxypeptidase-like core" evidence="2">
    <location>
        <begin position="195"/>
        <end position="311"/>
    </location>
</feature>
<proteinExistence type="predicted"/>